<comment type="pathway">
    <text evidence="1">Cell wall biogenesis; cell wall polysaccharide biosynthesis.</text>
</comment>
<dbReference type="InterPro" id="IPR001173">
    <property type="entry name" value="Glyco_trans_2-like"/>
</dbReference>
<keyword evidence="8" id="KW-1185">Reference proteome</keyword>
<evidence type="ECO:0000256" key="2">
    <source>
        <dbReference type="ARBA" id="ARBA00006739"/>
    </source>
</evidence>
<gene>
    <name evidence="7" type="ORF">PO878_05805</name>
</gene>
<dbReference type="InterPro" id="IPR027791">
    <property type="entry name" value="Galactosyl_T_C"/>
</dbReference>
<evidence type="ECO:0000256" key="1">
    <source>
        <dbReference type="ARBA" id="ARBA00004776"/>
    </source>
</evidence>
<evidence type="ECO:0000313" key="8">
    <source>
        <dbReference type="Proteomes" id="UP001216390"/>
    </source>
</evidence>
<evidence type="ECO:0000256" key="4">
    <source>
        <dbReference type="ARBA" id="ARBA00022679"/>
    </source>
</evidence>
<dbReference type="GO" id="GO:0016757">
    <property type="term" value="F:glycosyltransferase activity"/>
    <property type="evidence" value="ECO:0007669"/>
    <property type="project" value="UniProtKB-KW"/>
</dbReference>
<dbReference type="InterPro" id="IPR029044">
    <property type="entry name" value="Nucleotide-diphossugar_trans"/>
</dbReference>
<dbReference type="EC" id="2.4.-.-" evidence="7"/>
<reference evidence="7" key="1">
    <citation type="submission" date="2023-01" db="EMBL/GenBank/DDBJ databases">
        <title>The diversity of Class Acidimicrobiia in South China Sea sediment environments and the proposal of Iamia marina sp. nov., a novel species of the genus Iamia.</title>
        <authorList>
            <person name="He Y."/>
            <person name="Tian X."/>
        </authorList>
    </citation>
    <scope>NUCLEOTIDE SEQUENCE</scope>
    <source>
        <strain evidence="7">DSM 19957</strain>
    </source>
</reference>
<dbReference type="Gene3D" id="3.90.550.10">
    <property type="entry name" value="Spore Coat Polysaccharide Biosynthesis Protein SpsA, Chain A"/>
    <property type="match status" value="1"/>
</dbReference>
<proteinExistence type="inferred from homology"/>
<evidence type="ECO:0000259" key="6">
    <source>
        <dbReference type="Pfam" id="PF02709"/>
    </source>
</evidence>
<dbReference type="EMBL" id="CP116942">
    <property type="protein sequence ID" value="WCO68240.1"/>
    <property type="molecule type" value="Genomic_DNA"/>
</dbReference>
<name>A0AAE9Y795_9ACTN</name>
<dbReference type="AlphaFoldDB" id="A0AAE9Y795"/>
<evidence type="ECO:0000256" key="3">
    <source>
        <dbReference type="ARBA" id="ARBA00022676"/>
    </source>
</evidence>
<feature type="domain" description="Glycosyltransferase 2-like" evidence="5">
    <location>
        <begin position="3"/>
        <end position="119"/>
    </location>
</feature>
<dbReference type="Pfam" id="PF00535">
    <property type="entry name" value="Glycos_transf_2"/>
    <property type="match status" value="1"/>
</dbReference>
<dbReference type="PANTHER" id="PTHR43179">
    <property type="entry name" value="RHAMNOSYLTRANSFERASE WBBL"/>
    <property type="match status" value="1"/>
</dbReference>
<dbReference type="RefSeq" id="WP_272737757.1">
    <property type="nucleotide sequence ID" value="NZ_CP116942.1"/>
</dbReference>
<accession>A0AAE9Y795</accession>
<organism evidence="7 8">
    <name type="scientific">Iamia majanohamensis</name>
    <dbReference type="NCBI Taxonomy" id="467976"/>
    <lineage>
        <taxon>Bacteria</taxon>
        <taxon>Bacillati</taxon>
        <taxon>Actinomycetota</taxon>
        <taxon>Acidimicrobiia</taxon>
        <taxon>Acidimicrobiales</taxon>
        <taxon>Iamiaceae</taxon>
        <taxon>Iamia</taxon>
    </lineage>
</organism>
<comment type="similarity">
    <text evidence="2">Belongs to the glycosyltransferase 2 family.</text>
</comment>
<dbReference type="Proteomes" id="UP001216390">
    <property type="component" value="Chromosome"/>
</dbReference>
<keyword evidence="3 7" id="KW-0328">Glycosyltransferase</keyword>
<feature type="domain" description="Galactosyltransferase C-terminal" evidence="6">
    <location>
        <begin position="160"/>
        <end position="213"/>
    </location>
</feature>
<dbReference type="PANTHER" id="PTHR43179:SF12">
    <property type="entry name" value="GALACTOFURANOSYLTRANSFERASE GLFT2"/>
    <property type="match status" value="1"/>
</dbReference>
<evidence type="ECO:0000259" key="5">
    <source>
        <dbReference type="Pfam" id="PF00535"/>
    </source>
</evidence>
<sequence length="302" mass="32136">MLSIVTLVRDRNAMLDRLLAGCARQRGGPCEVVVVRAGGSEDPSEVAARHPEVDVRTTTVPGTQGTIPYATARNHGAEVARGEVLAFCDADTIPSSGFVGAMTSALAAHDALATGEVRYLAPGAEATDDEAELLRRSAPHPDRDPVPASGVALGGRAELVWGLCMVLRRSTFVRLGGFDERFTGYAGEDTDLSTRADAAGLPVALVGGATVFHQHHDWFDPPVQQIRATVANATRYHETWGRWPMEGWLAAFAAMGLVDWEPGSDRCSVLRTPSPAEVEACRRTLAAPFLARTRPSGRVAAS</sequence>
<protein>
    <submittedName>
        <fullName evidence="7">Glycosyltransferase</fullName>
        <ecNumber evidence="7">2.4.-.-</ecNumber>
    </submittedName>
</protein>
<dbReference type="KEGG" id="ima:PO878_05805"/>
<dbReference type="SUPFAM" id="SSF53448">
    <property type="entry name" value="Nucleotide-diphospho-sugar transferases"/>
    <property type="match status" value="1"/>
</dbReference>
<keyword evidence="4 7" id="KW-0808">Transferase</keyword>
<dbReference type="Pfam" id="PF02709">
    <property type="entry name" value="Glyco_transf_7C"/>
    <property type="match status" value="1"/>
</dbReference>
<evidence type="ECO:0000313" key="7">
    <source>
        <dbReference type="EMBL" id="WCO68240.1"/>
    </source>
</evidence>